<dbReference type="NCBIfam" id="NF004837">
    <property type="entry name" value="PRK06187.1"/>
    <property type="match status" value="1"/>
</dbReference>
<dbReference type="PANTHER" id="PTHR43859:SF4">
    <property type="entry name" value="BUTANOATE--COA LIGASE AAE1-RELATED"/>
    <property type="match status" value="1"/>
</dbReference>
<reference evidence="7 8" key="1">
    <citation type="submission" date="2021-01" db="EMBL/GenBank/DDBJ databases">
        <title>Brevundimonas vitis sp. nov., an bacterium isolated from grape (Vitis vinifera).</title>
        <authorList>
            <person name="Jiang L."/>
            <person name="Lee J."/>
        </authorList>
    </citation>
    <scope>NUCLEOTIDE SEQUENCE [LARGE SCALE GENOMIC DNA]</scope>
    <source>
        <strain evidence="7 8">GRTSA-9</strain>
    </source>
</reference>
<comment type="similarity">
    <text evidence="1">Belongs to the ATP-dependent AMP-binding enzyme family.</text>
</comment>
<dbReference type="InterPro" id="IPR045851">
    <property type="entry name" value="AMP-bd_C_sf"/>
</dbReference>
<evidence type="ECO:0000259" key="6">
    <source>
        <dbReference type="Pfam" id="PF13193"/>
    </source>
</evidence>
<sequence length="545" mass="60020">MQGLMQDWPLTVDKILDHAKNWHPHREVVTRSVEGPIVRISYADLHARAKRVSSALQGWGVKTGDRIATLAWNTGRHMEVWYGIMGIGAVCHTLNPRLFPEQLAYIINHAEDRIIFVDMTFLPLLEAVLPHCPSVERVVVLTDEWHMPATKLPKAECYELVLAEASEDVTWGGFDEKTACGLCYTSGTTGNPKGVLYSHRSNFIHTLLGMQSTVLGPSPKEVILPVVPMFHANAWGIAFAGPAAGSKLVMPGARMDGAAIYELIEAEGVTFSAAVPTVWQGLLAHLREHKLKIPTVKRVLIGGSAVPESLIRAFNDEFDIEVLQGWGMTETSPIGTLSNLTPELAALPYDQQMKWRIKQGMPPLGVELKLKNYAGQDMPHDGTTYGRLMVRGPTIAGAYFKGDGGEILDNEGYFDTGDVSTIDEHGFMQITDRAKDVIKSGGEWISSIEIENIAVGHPKVELAAVIGMHHPKWDERPLLVIKLKPGETEDKQEHLAFLEGKIAKWWMPDDVVFVDDIPLGATGKIDKKLVRERLKSFIDGGAQGG</sequence>
<keyword evidence="2 7" id="KW-0436">Ligase</keyword>
<keyword evidence="8" id="KW-1185">Reference proteome</keyword>
<dbReference type="GO" id="GO:0016874">
    <property type="term" value="F:ligase activity"/>
    <property type="evidence" value="ECO:0007669"/>
    <property type="project" value="UniProtKB-KW"/>
</dbReference>
<dbReference type="InterPro" id="IPR025110">
    <property type="entry name" value="AMP-bd_C"/>
</dbReference>
<gene>
    <name evidence="7" type="ORF">JIP62_00680</name>
</gene>
<evidence type="ECO:0000256" key="4">
    <source>
        <dbReference type="ARBA" id="ARBA00023098"/>
    </source>
</evidence>
<dbReference type="Pfam" id="PF13193">
    <property type="entry name" value="AMP-binding_C"/>
    <property type="match status" value="1"/>
</dbReference>
<dbReference type="PROSITE" id="PS00455">
    <property type="entry name" value="AMP_BINDING"/>
    <property type="match status" value="1"/>
</dbReference>
<evidence type="ECO:0000256" key="1">
    <source>
        <dbReference type="ARBA" id="ARBA00006432"/>
    </source>
</evidence>
<keyword evidence="4" id="KW-0443">Lipid metabolism</keyword>
<evidence type="ECO:0000259" key="5">
    <source>
        <dbReference type="Pfam" id="PF00501"/>
    </source>
</evidence>
<feature type="domain" description="AMP-dependent synthetase/ligase" evidence="5">
    <location>
        <begin position="20"/>
        <end position="400"/>
    </location>
</feature>
<dbReference type="PANTHER" id="PTHR43859">
    <property type="entry name" value="ACYL-ACTIVATING ENZYME"/>
    <property type="match status" value="1"/>
</dbReference>
<dbReference type="Gene3D" id="3.30.300.30">
    <property type="match status" value="1"/>
</dbReference>
<organism evidence="7 8">
    <name type="scientific">Brevundimonas vitisensis</name>
    <dbReference type="NCBI Taxonomy" id="2800818"/>
    <lineage>
        <taxon>Bacteria</taxon>
        <taxon>Pseudomonadati</taxon>
        <taxon>Pseudomonadota</taxon>
        <taxon>Alphaproteobacteria</taxon>
        <taxon>Caulobacterales</taxon>
        <taxon>Caulobacteraceae</taxon>
        <taxon>Brevundimonas</taxon>
    </lineage>
</organism>
<evidence type="ECO:0000256" key="3">
    <source>
        <dbReference type="ARBA" id="ARBA00022832"/>
    </source>
</evidence>
<dbReference type="SUPFAM" id="SSF56801">
    <property type="entry name" value="Acetyl-CoA synthetase-like"/>
    <property type="match status" value="1"/>
</dbReference>
<accession>A0ABX7BME2</accession>
<evidence type="ECO:0000313" key="7">
    <source>
        <dbReference type="EMBL" id="QQQ18701.1"/>
    </source>
</evidence>
<dbReference type="Gene3D" id="3.40.50.12780">
    <property type="entry name" value="N-terminal domain of ligase-like"/>
    <property type="match status" value="1"/>
</dbReference>
<dbReference type="InterPro" id="IPR042099">
    <property type="entry name" value="ANL_N_sf"/>
</dbReference>
<dbReference type="InterPro" id="IPR000873">
    <property type="entry name" value="AMP-dep_synth/lig_dom"/>
</dbReference>
<name>A0ABX7BME2_9CAUL</name>
<dbReference type="InterPro" id="IPR020845">
    <property type="entry name" value="AMP-binding_CS"/>
</dbReference>
<proteinExistence type="inferred from homology"/>
<evidence type="ECO:0000256" key="2">
    <source>
        <dbReference type="ARBA" id="ARBA00022598"/>
    </source>
</evidence>
<feature type="domain" description="AMP-binding enzyme C-terminal" evidence="6">
    <location>
        <begin position="449"/>
        <end position="524"/>
    </location>
</feature>
<evidence type="ECO:0000313" key="8">
    <source>
        <dbReference type="Proteomes" id="UP000595448"/>
    </source>
</evidence>
<dbReference type="NCBIfam" id="NF004674">
    <property type="entry name" value="PRK06018.1"/>
    <property type="match status" value="1"/>
</dbReference>
<dbReference type="CDD" id="cd12119">
    <property type="entry name" value="ttLC_FACS_AlkK_like"/>
    <property type="match status" value="1"/>
</dbReference>
<dbReference type="Pfam" id="PF00501">
    <property type="entry name" value="AMP-binding"/>
    <property type="match status" value="1"/>
</dbReference>
<dbReference type="EMBL" id="CP067977">
    <property type="protein sequence ID" value="QQQ18701.1"/>
    <property type="molecule type" value="Genomic_DNA"/>
</dbReference>
<keyword evidence="3" id="KW-0276">Fatty acid metabolism</keyword>
<dbReference type="Proteomes" id="UP000595448">
    <property type="component" value="Chromosome"/>
</dbReference>
<dbReference type="RefSeq" id="WP_201103058.1">
    <property type="nucleotide sequence ID" value="NZ_CP067977.1"/>
</dbReference>
<protein>
    <submittedName>
        <fullName evidence="7">Long-chain-fatty-acid--CoA ligase</fullName>
    </submittedName>
</protein>